<reference evidence="2" key="1">
    <citation type="submission" date="2023-03" db="EMBL/GenBank/DDBJ databases">
        <authorList>
            <person name="Steffen K."/>
            <person name="Cardenas P."/>
        </authorList>
    </citation>
    <scope>NUCLEOTIDE SEQUENCE</scope>
</reference>
<sequence>MKQMEWCQRSQGSEGSQGSLGSPESQGSQGSPESQGSPGNKTELWECTLGFHSLSTCTLAVLQLCVCVSVCLYFSDAGSLLEVTVSIFTSPPSLRRPCN</sequence>
<evidence type="ECO:0000313" key="3">
    <source>
        <dbReference type="Proteomes" id="UP001174909"/>
    </source>
</evidence>
<dbReference type="AlphaFoldDB" id="A0AA35TLB3"/>
<accession>A0AA35TLB3</accession>
<comment type="caution">
    <text evidence="2">The sequence shown here is derived from an EMBL/GenBank/DDBJ whole genome shotgun (WGS) entry which is preliminary data.</text>
</comment>
<name>A0AA35TLB3_GEOBA</name>
<keyword evidence="3" id="KW-1185">Reference proteome</keyword>
<evidence type="ECO:0000256" key="1">
    <source>
        <dbReference type="SAM" id="MobiDB-lite"/>
    </source>
</evidence>
<feature type="region of interest" description="Disordered" evidence="1">
    <location>
        <begin position="1"/>
        <end position="40"/>
    </location>
</feature>
<feature type="compositionally biased region" description="Low complexity" evidence="1">
    <location>
        <begin position="10"/>
        <end position="39"/>
    </location>
</feature>
<proteinExistence type="predicted"/>
<dbReference type="EMBL" id="CASHTH010003768">
    <property type="protein sequence ID" value="CAI8048996.1"/>
    <property type="molecule type" value="Genomic_DNA"/>
</dbReference>
<gene>
    <name evidence="2" type="ORF">GBAR_LOCUS26987</name>
</gene>
<organism evidence="2 3">
    <name type="scientific">Geodia barretti</name>
    <name type="common">Barrett's horny sponge</name>
    <dbReference type="NCBI Taxonomy" id="519541"/>
    <lineage>
        <taxon>Eukaryota</taxon>
        <taxon>Metazoa</taxon>
        <taxon>Porifera</taxon>
        <taxon>Demospongiae</taxon>
        <taxon>Heteroscleromorpha</taxon>
        <taxon>Tetractinellida</taxon>
        <taxon>Astrophorina</taxon>
        <taxon>Geodiidae</taxon>
        <taxon>Geodia</taxon>
    </lineage>
</organism>
<evidence type="ECO:0000313" key="2">
    <source>
        <dbReference type="EMBL" id="CAI8048996.1"/>
    </source>
</evidence>
<dbReference type="Proteomes" id="UP001174909">
    <property type="component" value="Unassembled WGS sequence"/>
</dbReference>
<protein>
    <submittedName>
        <fullName evidence="2">Uncharacterized protein</fullName>
    </submittedName>
</protein>